<gene>
    <name evidence="1" type="ORF">PGT21_012188</name>
</gene>
<proteinExistence type="predicted"/>
<sequence>MRREQGALSWSIEGVITQESLGLNCLLASIQVFNWNLKTPIRYELDARFKGSAGLKTARDRESILPHAVLDWVGLATAHPPLHNHLAPLVWPFPIPPSLAILLLPSLQPEPGSLP</sequence>
<dbReference type="Proteomes" id="UP000324748">
    <property type="component" value="Unassembled WGS sequence"/>
</dbReference>
<name>A0A5B0Q295_PUCGR</name>
<accession>A0A5B0Q295</accession>
<dbReference type="EMBL" id="VSWC01000029">
    <property type="protein sequence ID" value="KAA1107390.1"/>
    <property type="molecule type" value="Genomic_DNA"/>
</dbReference>
<comment type="caution">
    <text evidence="1">The sequence shown here is derived from an EMBL/GenBank/DDBJ whole genome shotgun (WGS) entry which is preliminary data.</text>
</comment>
<dbReference type="AlphaFoldDB" id="A0A5B0Q295"/>
<evidence type="ECO:0000313" key="1">
    <source>
        <dbReference type="EMBL" id="KAA1107390.1"/>
    </source>
</evidence>
<keyword evidence="2" id="KW-1185">Reference proteome</keyword>
<protein>
    <submittedName>
        <fullName evidence="1">Uncharacterized protein</fullName>
    </submittedName>
</protein>
<evidence type="ECO:0000313" key="2">
    <source>
        <dbReference type="Proteomes" id="UP000324748"/>
    </source>
</evidence>
<organism evidence="1 2">
    <name type="scientific">Puccinia graminis f. sp. tritici</name>
    <dbReference type="NCBI Taxonomy" id="56615"/>
    <lineage>
        <taxon>Eukaryota</taxon>
        <taxon>Fungi</taxon>
        <taxon>Dikarya</taxon>
        <taxon>Basidiomycota</taxon>
        <taxon>Pucciniomycotina</taxon>
        <taxon>Pucciniomycetes</taxon>
        <taxon>Pucciniales</taxon>
        <taxon>Pucciniaceae</taxon>
        <taxon>Puccinia</taxon>
    </lineage>
</organism>
<reference evidence="1 2" key="1">
    <citation type="submission" date="2019-05" db="EMBL/GenBank/DDBJ databases">
        <title>Emergence of the Ug99 lineage of the wheat stem rust pathogen through somatic hybridization.</title>
        <authorList>
            <person name="Li F."/>
            <person name="Upadhyaya N.M."/>
            <person name="Sperschneider J."/>
            <person name="Matny O."/>
            <person name="Nguyen-Phuc H."/>
            <person name="Mago R."/>
            <person name="Raley C."/>
            <person name="Miller M.E."/>
            <person name="Silverstein K.A.T."/>
            <person name="Henningsen E."/>
            <person name="Hirsch C.D."/>
            <person name="Visser B."/>
            <person name="Pretorius Z.A."/>
            <person name="Steffenson B.J."/>
            <person name="Schwessinger B."/>
            <person name="Dodds P.N."/>
            <person name="Figueroa M."/>
        </authorList>
    </citation>
    <scope>NUCLEOTIDE SEQUENCE [LARGE SCALE GENOMIC DNA]</scope>
    <source>
        <strain evidence="1">21-0</strain>
    </source>
</reference>